<proteinExistence type="inferred from homology"/>
<reference evidence="3" key="1">
    <citation type="submission" date="2023-03" db="EMBL/GenBank/DDBJ databases">
        <title>Massive genome expansion in bonnet fungi (Mycena s.s.) driven by repeated elements and novel gene families across ecological guilds.</title>
        <authorList>
            <consortium name="Lawrence Berkeley National Laboratory"/>
            <person name="Harder C.B."/>
            <person name="Miyauchi S."/>
            <person name="Viragh M."/>
            <person name="Kuo A."/>
            <person name="Thoen E."/>
            <person name="Andreopoulos B."/>
            <person name="Lu D."/>
            <person name="Skrede I."/>
            <person name="Drula E."/>
            <person name="Henrissat B."/>
            <person name="Morin E."/>
            <person name="Kohler A."/>
            <person name="Barry K."/>
            <person name="LaButti K."/>
            <person name="Morin E."/>
            <person name="Salamov A."/>
            <person name="Lipzen A."/>
            <person name="Mereny Z."/>
            <person name="Hegedus B."/>
            <person name="Baldrian P."/>
            <person name="Stursova M."/>
            <person name="Weitz H."/>
            <person name="Taylor A."/>
            <person name="Grigoriev I.V."/>
            <person name="Nagy L.G."/>
            <person name="Martin F."/>
            <person name="Kauserud H."/>
        </authorList>
    </citation>
    <scope>NUCLEOTIDE SEQUENCE</scope>
    <source>
        <strain evidence="3">CBHHK002</strain>
    </source>
</reference>
<dbReference type="InterPro" id="IPR017795">
    <property type="entry name" value="ABBA_NscD-like"/>
</dbReference>
<dbReference type="Proteomes" id="UP001218218">
    <property type="component" value="Unassembled WGS sequence"/>
</dbReference>
<keyword evidence="4" id="KW-1185">Reference proteome</keyword>
<organism evidence="3 4">
    <name type="scientific">Mycena albidolilacea</name>
    <dbReference type="NCBI Taxonomy" id="1033008"/>
    <lineage>
        <taxon>Eukaryota</taxon>
        <taxon>Fungi</taxon>
        <taxon>Dikarya</taxon>
        <taxon>Basidiomycota</taxon>
        <taxon>Agaricomycotina</taxon>
        <taxon>Agaricomycetes</taxon>
        <taxon>Agaricomycetidae</taxon>
        <taxon>Agaricales</taxon>
        <taxon>Marasmiineae</taxon>
        <taxon>Mycenaceae</taxon>
        <taxon>Mycena</taxon>
    </lineage>
</organism>
<keyword evidence="2" id="KW-0808">Transferase</keyword>
<dbReference type="Pfam" id="PF11991">
    <property type="entry name" value="Trp_DMAT"/>
    <property type="match status" value="2"/>
</dbReference>
<evidence type="ECO:0000256" key="1">
    <source>
        <dbReference type="ARBA" id="ARBA00010209"/>
    </source>
</evidence>
<dbReference type="GO" id="GO:0009820">
    <property type="term" value="P:alkaloid metabolic process"/>
    <property type="evidence" value="ECO:0007669"/>
    <property type="project" value="InterPro"/>
</dbReference>
<evidence type="ECO:0000313" key="3">
    <source>
        <dbReference type="EMBL" id="KAJ7367639.1"/>
    </source>
</evidence>
<protein>
    <submittedName>
        <fullName evidence="3">Tryptophan dimethylallyltransferase-domain-containing protein</fullName>
    </submittedName>
</protein>
<name>A0AAD7ATG8_9AGAR</name>
<dbReference type="GO" id="GO:0016765">
    <property type="term" value="F:transferase activity, transferring alkyl or aryl (other than methyl) groups"/>
    <property type="evidence" value="ECO:0007669"/>
    <property type="project" value="InterPro"/>
</dbReference>
<dbReference type="AlphaFoldDB" id="A0AAD7ATG8"/>
<accession>A0AAD7ATG8</accession>
<comment type="caution">
    <text evidence="3">The sequence shown here is derived from an EMBL/GenBank/DDBJ whole genome shotgun (WGS) entry which is preliminary data.</text>
</comment>
<comment type="similarity">
    <text evidence="1">Belongs to the tryptophan dimethylallyltransferase family.</text>
</comment>
<evidence type="ECO:0000256" key="2">
    <source>
        <dbReference type="ARBA" id="ARBA00022679"/>
    </source>
</evidence>
<sequence length="435" mass="48646">MQNLVWNPIYFPQSAATKSVDALDSGSPLPAVVRQVVSTLLGEKAFRGSNPELDVSVNGSVFDILTLVLPPMPSRAAFWWDRLGKPFASMMVTAAFTVELQARFLIFVYTRVLGFMGPEDEAVGPGSYMTAEGSPVELSWVILDRSKPRPGEVTRQLRFCIEPRDPETGFLYKGTSTGLQKLRIFCVPSQTPISIESFNTDKLLDQLGARLHPALTEPLETVRLYTHRTESLRRPFATIAAVDCVEPDANRLKIYFRGTERTSWPEARMGFTLNGALENSPEVAEGQNKMELLWNYLFPNATSAIKIDVPVVTVPAAASGDNRPVHSLGLLFYYEFYANDHNVYPKIYLPVQTYCKNDLAICHSVEKFYNDIGVKGPECGERGEGWVAREVVKSFGYRKLETRCGIITYVTLGAKKGGWEVTMYFTPEPWAAERK</sequence>
<dbReference type="EMBL" id="JARIHO010000001">
    <property type="protein sequence ID" value="KAJ7367639.1"/>
    <property type="molecule type" value="Genomic_DNA"/>
</dbReference>
<evidence type="ECO:0000313" key="4">
    <source>
        <dbReference type="Proteomes" id="UP001218218"/>
    </source>
</evidence>
<gene>
    <name evidence="3" type="ORF">DFH08DRAFT_1070496</name>
</gene>
<dbReference type="PANTHER" id="PTHR40627:SF4">
    <property type="entry name" value="PRENYLTRANSFERASE ASQH1-RELATED"/>
    <property type="match status" value="1"/>
</dbReference>
<dbReference type="PANTHER" id="PTHR40627">
    <property type="entry name" value="INDOLE PRENYLTRANSFERASE TDIB-RELATED"/>
    <property type="match status" value="1"/>
</dbReference>